<evidence type="ECO:0000256" key="8">
    <source>
        <dbReference type="ARBA" id="ARBA00022777"/>
    </source>
</evidence>
<dbReference type="GO" id="GO:0004496">
    <property type="term" value="F:mevalonate kinase activity"/>
    <property type="evidence" value="ECO:0007669"/>
    <property type="project" value="UniProtKB-EC"/>
</dbReference>
<evidence type="ECO:0000256" key="10">
    <source>
        <dbReference type="ARBA" id="ARBA00022842"/>
    </source>
</evidence>
<comment type="pathway">
    <text evidence="12">Isoprenoid biosynthesis; isopentenyl diphosphate biosynthesis via mevalonate pathway; isopentenyl diphosphate from (R)-mevalonate: step 1/3.</text>
</comment>
<dbReference type="EC" id="2.7.1.36" evidence="3"/>
<dbReference type="Pfam" id="PF00288">
    <property type="entry name" value="GHMP_kinases_N"/>
    <property type="match status" value="1"/>
</dbReference>
<dbReference type="InterPro" id="IPR006203">
    <property type="entry name" value="GHMP_knse_ATP-bd_CS"/>
</dbReference>
<dbReference type="RefSeq" id="WP_359358640.1">
    <property type="nucleotide sequence ID" value="NZ_JBEYXV010000033.1"/>
</dbReference>
<comment type="subcellular location">
    <subcellularLocation>
        <location evidence="1">Cytoplasm</location>
    </subcellularLocation>
</comment>
<dbReference type="InterPro" id="IPR006205">
    <property type="entry name" value="Mev_gal_kin"/>
</dbReference>
<dbReference type="SUPFAM" id="SSF54211">
    <property type="entry name" value="Ribosomal protein S5 domain 2-like"/>
    <property type="match status" value="1"/>
</dbReference>
<proteinExistence type="inferred from homology"/>
<evidence type="ECO:0000256" key="3">
    <source>
        <dbReference type="ARBA" id="ARBA00012103"/>
    </source>
</evidence>
<dbReference type="InterPro" id="IPR036554">
    <property type="entry name" value="GHMP_kinase_C_sf"/>
</dbReference>
<keyword evidence="11" id="KW-0443">Lipid metabolism</keyword>
<evidence type="ECO:0000256" key="9">
    <source>
        <dbReference type="ARBA" id="ARBA00022840"/>
    </source>
</evidence>
<feature type="domain" description="GHMP kinase N-terminal" evidence="13">
    <location>
        <begin position="101"/>
        <end position="172"/>
    </location>
</feature>
<evidence type="ECO:0000313" key="15">
    <source>
        <dbReference type="EMBL" id="MEU6826904.1"/>
    </source>
</evidence>
<feature type="domain" description="GHMP kinase C-terminal" evidence="14">
    <location>
        <begin position="240"/>
        <end position="319"/>
    </location>
</feature>
<name>A0ABV3C0V5_9ACTN</name>
<keyword evidence="10" id="KW-0460">Magnesium</keyword>
<dbReference type="Proteomes" id="UP001551176">
    <property type="component" value="Unassembled WGS sequence"/>
</dbReference>
<evidence type="ECO:0000259" key="14">
    <source>
        <dbReference type="Pfam" id="PF08544"/>
    </source>
</evidence>
<reference evidence="15 16" key="1">
    <citation type="submission" date="2024-06" db="EMBL/GenBank/DDBJ databases">
        <title>The Natural Products Discovery Center: Release of the First 8490 Sequenced Strains for Exploring Actinobacteria Biosynthetic Diversity.</title>
        <authorList>
            <person name="Kalkreuter E."/>
            <person name="Kautsar S.A."/>
            <person name="Yang D."/>
            <person name="Bader C.D."/>
            <person name="Teijaro C.N."/>
            <person name="Fluegel L."/>
            <person name="Davis C.M."/>
            <person name="Simpson J.R."/>
            <person name="Lauterbach L."/>
            <person name="Steele A.D."/>
            <person name="Gui C."/>
            <person name="Meng S."/>
            <person name="Li G."/>
            <person name="Viehrig K."/>
            <person name="Ye F."/>
            <person name="Su P."/>
            <person name="Kiefer A.F."/>
            <person name="Nichols A."/>
            <person name="Cepeda A.J."/>
            <person name="Yan W."/>
            <person name="Fan B."/>
            <person name="Jiang Y."/>
            <person name="Adhikari A."/>
            <person name="Zheng C.-J."/>
            <person name="Schuster L."/>
            <person name="Cowan T.M."/>
            <person name="Smanski M.J."/>
            <person name="Chevrette M.G."/>
            <person name="De Carvalho L.P.S."/>
            <person name="Shen B."/>
        </authorList>
    </citation>
    <scope>NUCLEOTIDE SEQUENCE [LARGE SCALE GENOMIC DNA]</scope>
    <source>
        <strain evidence="15 16">NPDC046838</strain>
    </source>
</reference>
<evidence type="ECO:0000256" key="12">
    <source>
        <dbReference type="ARBA" id="ARBA00029438"/>
    </source>
</evidence>
<dbReference type="PANTHER" id="PTHR43290:SF2">
    <property type="entry name" value="MEVALONATE KINASE"/>
    <property type="match status" value="1"/>
</dbReference>
<evidence type="ECO:0000259" key="13">
    <source>
        <dbReference type="Pfam" id="PF00288"/>
    </source>
</evidence>
<dbReference type="InterPro" id="IPR020568">
    <property type="entry name" value="Ribosomal_Su5_D2-typ_SF"/>
</dbReference>
<dbReference type="InterPro" id="IPR013750">
    <property type="entry name" value="GHMP_kinase_C_dom"/>
</dbReference>
<dbReference type="NCBIfam" id="TIGR00549">
    <property type="entry name" value="mevalon_kin"/>
    <property type="match status" value="1"/>
</dbReference>
<evidence type="ECO:0000256" key="5">
    <source>
        <dbReference type="ARBA" id="ARBA00022516"/>
    </source>
</evidence>
<keyword evidence="7" id="KW-0547">Nucleotide-binding</keyword>
<dbReference type="Pfam" id="PF08544">
    <property type="entry name" value="GHMP_kinases_C"/>
    <property type="match status" value="1"/>
</dbReference>
<keyword evidence="4" id="KW-0963">Cytoplasm</keyword>
<dbReference type="PROSITE" id="PS00627">
    <property type="entry name" value="GHMP_KINASES_ATP"/>
    <property type="match status" value="1"/>
</dbReference>
<accession>A0ABV3C0V5</accession>
<evidence type="ECO:0000256" key="11">
    <source>
        <dbReference type="ARBA" id="ARBA00023098"/>
    </source>
</evidence>
<dbReference type="InterPro" id="IPR006204">
    <property type="entry name" value="GHMP_kinase_N_dom"/>
</dbReference>
<dbReference type="Gene3D" id="3.30.230.10">
    <property type="match status" value="1"/>
</dbReference>
<organism evidence="15 16">
    <name type="scientific">Streptomyces atriruber</name>
    <dbReference type="NCBI Taxonomy" id="545121"/>
    <lineage>
        <taxon>Bacteria</taxon>
        <taxon>Bacillati</taxon>
        <taxon>Actinomycetota</taxon>
        <taxon>Actinomycetes</taxon>
        <taxon>Kitasatosporales</taxon>
        <taxon>Streptomycetaceae</taxon>
        <taxon>Streptomyces</taxon>
    </lineage>
</organism>
<dbReference type="SUPFAM" id="SSF55060">
    <property type="entry name" value="GHMP Kinase, C-terminal domain"/>
    <property type="match status" value="1"/>
</dbReference>
<dbReference type="Gene3D" id="3.30.70.890">
    <property type="entry name" value="GHMP kinase, C-terminal domain"/>
    <property type="match status" value="1"/>
</dbReference>
<evidence type="ECO:0000256" key="4">
    <source>
        <dbReference type="ARBA" id="ARBA00022490"/>
    </source>
</evidence>
<evidence type="ECO:0000256" key="1">
    <source>
        <dbReference type="ARBA" id="ARBA00004496"/>
    </source>
</evidence>
<keyword evidence="6 15" id="KW-0808">Transferase</keyword>
<keyword evidence="9" id="KW-0067">ATP-binding</keyword>
<dbReference type="InterPro" id="IPR014721">
    <property type="entry name" value="Ribsml_uS5_D2-typ_fold_subgr"/>
</dbReference>
<comment type="caution">
    <text evidence="15">The sequence shown here is derived from an EMBL/GenBank/DDBJ whole genome shotgun (WGS) entry which is preliminary data.</text>
</comment>
<comment type="similarity">
    <text evidence="2">Belongs to the GHMP kinase family. Mevalonate kinase subfamily.</text>
</comment>
<dbReference type="PANTHER" id="PTHR43290">
    <property type="entry name" value="MEVALONATE KINASE"/>
    <property type="match status" value="1"/>
</dbReference>
<keyword evidence="16" id="KW-1185">Reference proteome</keyword>
<dbReference type="PRINTS" id="PR00959">
    <property type="entry name" value="MEVGALKINASE"/>
</dbReference>
<keyword evidence="8 15" id="KW-0418">Kinase</keyword>
<evidence type="ECO:0000313" key="16">
    <source>
        <dbReference type="Proteomes" id="UP001551176"/>
    </source>
</evidence>
<protein>
    <recommendedName>
        <fullName evidence="3">mevalonate kinase</fullName>
        <ecNumber evidence="3">2.7.1.36</ecNumber>
    </recommendedName>
</protein>
<sequence length="335" mass="34104">MSTPPAPARGAAPLRARTVGVGRAHAKTILLGEHAVVYGAPALALPVPQLAVTASAGWSAAGPGAAGGVSLTMTGSPSRPVATEASDGLRQLAAEFRTAMHVAADVHLDVILDCAIPPGRGLGSSAACARAVVLALADLFGREVTAQTVFDLVQSAENVAHGRASGVDATAVGAPGPLLFQQGHTEDLPVGCEGLFIVADSGEVGRTKDAVALLRDGFQRHPGSQAHFVRRATQLTDRARRALAQDDLEELGPYLTAYHHLLREARLSTPRIDALVEAALAAGSLGAKITGGGLGGCMIALTPSDQAGAVTRRLHAAGAQQTWVLPLTARTGPDA</sequence>
<dbReference type="EMBL" id="JBEYXV010000033">
    <property type="protein sequence ID" value="MEU6826904.1"/>
    <property type="molecule type" value="Genomic_DNA"/>
</dbReference>
<gene>
    <name evidence="15" type="primary">mvk</name>
    <name evidence="15" type="ORF">ABZ921_40395</name>
</gene>
<evidence type="ECO:0000256" key="6">
    <source>
        <dbReference type="ARBA" id="ARBA00022679"/>
    </source>
</evidence>
<evidence type="ECO:0000256" key="2">
    <source>
        <dbReference type="ARBA" id="ARBA00006495"/>
    </source>
</evidence>
<evidence type="ECO:0000256" key="7">
    <source>
        <dbReference type="ARBA" id="ARBA00022741"/>
    </source>
</evidence>
<keyword evidence="5" id="KW-0444">Lipid biosynthesis</keyword>